<dbReference type="Pfam" id="PF00535">
    <property type="entry name" value="Glycos_transf_2"/>
    <property type="match status" value="1"/>
</dbReference>
<protein>
    <submittedName>
        <fullName evidence="2">Glycosyltransferase involved in cell wall biosynthesis</fullName>
    </submittedName>
</protein>
<feature type="domain" description="Glycosyltransferase 2-like" evidence="1">
    <location>
        <begin position="4"/>
        <end position="107"/>
    </location>
</feature>
<dbReference type="InterPro" id="IPR001173">
    <property type="entry name" value="Glyco_trans_2-like"/>
</dbReference>
<dbReference type="PANTHER" id="PTHR43685:SF2">
    <property type="entry name" value="GLYCOSYLTRANSFERASE 2-LIKE DOMAIN-CONTAINING PROTEIN"/>
    <property type="match status" value="1"/>
</dbReference>
<sequence>MKFSVIIPCYNRTDVLFECLSSVAAQTLKDFEVILVDDGSTDQPLAILQKFRDQFRFKFCRLDVNKGGAYARNAGIKEASGDYVAFLDSDDVWLPEKLEVVSSYISRSARPKETLFFTQTFIIRDGEPTRIRPDTGLRNGEKVLDYLFCKEGLIQTSTIVIARTLALETMFDTRIRFHNDYLFCVRVERTKAEFAMIQRPLSEWRCGDRNDRISLSSRVVDNQELFYELAGVNLSDRAKRAYYATHIIPRLGGWSKIPYLLLSLVTNSIGTHKFLKVIVRTYLPTYFSKYVAKRFQ</sequence>
<keyword evidence="3" id="KW-1185">Reference proteome</keyword>
<proteinExistence type="predicted"/>
<evidence type="ECO:0000313" key="2">
    <source>
        <dbReference type="EMBL" id="MBB4146202.1"/>
    </source>
</evidence>
<dbReference type="EMBL" id="JACIEC010000022">
    <property type="protein sequence ID" value="MBB4146202.1"/>
    <property type="molecule type" value="Genomic_DNA"/>
</dbReference>
<dbReference type="Proteomes" id="UP000519897">
    <property type="component" value="Unassembled WGS sequence"/>
</dbReference>
<dbReference type="GO" id="GO:0016740">
    <property type="term" value="F:transferase activity"/>
    <property type="evidence" value="ECO:0007669"/>
    <property type="project" value="UniProtKB-KW"/>
</dbReference>
<dbReference type="Gene3D" id="3.90.550.10">
    <property type="entry name" value="Spore Coat Polysaccharide Biosynthesis Protein SpsA, Chain A"/>
    <property type="match status" value="1"/>
</dbReference>
<accession>A0A7W6PUH1</accession>
<comment type="caution">
    <text evidence="2">The sequence shown here is derived from an EMBL/GenBank/DDBJ whole genome shotgun (WGS) entry which is preliminary data.</text>
</comment>
<reference evidence="2 3" key="1">
    <citation type="submission" date="2020-08" db="EMBL/GenBank/DDBJ databases">
        <title>Genomic Encyclopedia of Type Strains, Phase IV (KMG-IV): sequencing the most valuable type-strain genomes for metagenomic binning, comparative biology and taxonomic classification.</title>
        <authorList>
            <person name="Goeker M."/>
        </authorList>
    </citation>
    <scope>NUCLEOTIDE SEQUENCE [LARGE SCALE GENOMIC DNA]</scope>
    <source>
        <strain evidence="2 3">DSM 29514</strain>
    </source>
</reference>
<dbReference type="PANTHER" id="PTHR43685">
    <property type="entry name" value="GLYCOSYLTRANSFERASE"/>
    <property type="match status" value="1"/>
</dbReference>
<evidence type="ECO:0000259" key="1">
    <source>
        <dbReference type="Pfam" id="PF00535"/>
    </source>
</evidence>
<evidence type="ECO:0000313" key="3">
    <source>
        <dbReference type="Proteomes" id="UP000519897"/>
    </source>
</evidence>
<dbReference type="AlphaFoldDB" id="A0A7W6PUH1"/>
<dbReference type="SUPFAM" id="SSF53448">
    <property type="entry name" value="Nucleotide-diphospho-sugar transferases"/>
    <property type="match status" value="1"/>
</dbReference>
<name>A0A7W6PUH1_9HYPH</name>
<dbReference type="CDD" id="cd00761">
    <property type="entry name" value="Glyco_tranf_GTA_type"/>
    <property type="match status" value="1"/>
</dbReference>
<organism evidence="2 3">
    <name type="scientific">Rhizobium rhizoryzae</name>
    <dbReference type="NCBI Taxonomy" id="451876"/>
    <lineage>
        <taxon>Bacteria</taxon>
        <taxon>Pseudomonadati</taxon>
        <taxon>Pseudomonadota</taxon>
        <taxon>Alphaproteobacteria</taxon>
        <taxon>Hyphomicrobiales</taxon>
        <taxon>Rhizobiaceae</taxon>
        <taxon>Rhizobium/Agrobacterium group</taxon>
        <taxon>Rhizobium</taxon>
    </lineage>
</organism>
<dbReference type="InterPro" id="IPR029044">
    <property type="entry name" value="Nucleotide-diphossugar_trans"/>
</dbReference>
<keyword evidence="2" id="KW-0808">Transferase</keyword>
<dbReference type="InterPro" id="IPR050834">
    <property type="entry name" value="Glycosyltransf_2"/>
</dbReference>
<gene>
    <name evidence="2" type="ORF">GGQ72_004772</name>
</gene>